<name>A0A6M3XVT4_9ZZZZ</name>
<accession>A0A6M3XVT4</accession>
<dbReference type="AlphaFoldDB" id="A0A6M3XVT4"/>
<dbReference type="EMBL" id="MT144966">
    <property type="protein sequence ID" value="QJI01980.1"/>
    <property type="molecule type" value="Genomic_DNA"/>
</dbReference>
<evidence type="ECO:0000313" key="2">
    <source>
        <dbReference type="EMBL" id="QJI01980.1"/>
    </source>
</evidence>
<gene>
    <name evidence="1" type="ORF">MM415B03992_0010</name>
    <name evidence="2" type="ORF">TM448B02856_0011</name>
</gene>
<dbReference type="EMBL" id="MT143205">
    <property type="protein sequence ID" value="QJA94126.1"/>
    <property type="molecule type" value="Genomic_DNA"/>
</dbReference>
<evidence type="ECO:0000313" key="1">
    <source>
        <dbReference type="EMBL" id="QJA94126.1"/>
    </source>
</evidence>
<reference evidence="2" key="1">
    <citation type="submission" date="2020-03" db="EMBL/GenBank/DDBJ databases">
        <title>The deep terrestrial virosphere.</title>
        <authorList>
            <person name="Holmfeldt K."/>
            <person name="Nilsson E."/>
            <person name="Simone D."/>
            <person name="Lopez-Fernandez M."/>
            <person name="Wu X."/>
            <person name="de Brujin I."/>
            <person name="Lundin D."/>
            <person name="Andersson A."/>
            <person name="Bertilsson S."/>
            <person name="Dopson M."/>
        </authorList>
    </citation>
    <scope>NUCLEOTIDE SEQUENCE</scope>
    <source>
        <strain evidence="1">MM415B03992</strain>
        <strain evidence="2">TM448B02856</strain>
    </source>
</reference>
<proteinExistence type="predicted"/>
<protein>
    <submittedName>
        <fullName evidence="2">Uncharacterized protein</fullName>
    </submittedName>
</protein>
<sequence length="62" mass="7300">MIEYYLYKDYNGNFVLREKTPLKVGYNTINETTNIKNILPIEAMEKTLENEGYVSIRLEGHD</sequence>
<organism evidence="2">
    <name type="scientific">viral metagenome</name>
    <dbReference type="NCBI Taxonomy" id="1070528"/>
    <lineage>
        <taxon>unclassified sequences</taxon>
        <taxon>metagenomes</taxon>
        <taxon>organismal metagenomes</taxon>
    </lineage>
</organism>